<dbReference type="EMBL" id="CP066802">
    <property type="protein sequence ID" value="QQM68455.1"/>
    <property type="molecule type" value="Genomic_DNA"/>
</dbReference>
<evidence type="ECO:0000313" key="5">
    <source>
        <dbReference type="Proteomes" id="UP000595895"/>
    </source>
</evidence>
<dbReference type="Gene3D" id="2.20.230.10">
    <property type="entry name" value="Resuscitation-promoting factor rpfb"/>
    <property type="match status" value="1"/>
</dbReference>
<dbReference type="Proteomes" id="UP000595895">
    <property type="component" value="Chromosome"/>
</dbReference>
<dbReference type="InterPro" id="IPR023346">
    <property type="entry name" value="Lysozyme-like_dom_sf"/>
</dbReference>
<dbReference type="PROSITE" id="PS51109">
    <property type="entry name" value="G5"/>
    <property type="match status" value="1"/>
</dbReference>
<evidence type="ECO:0000313" key="4">
    <source>
        <dbReference type="EMBL" id="QQM68455.1"/>
    </source>
</evidence>
<dbReference type="InterPro" id="IPR011098">
    <property type="entry name" value="G5_dom"/>
</dbReference>
<dbReference type="SMART" id="SM01208">
    <property type="entry name" value="G5"/>
    <property type="match status" value="1"/>
</dbReference>
<accession>A0A7T7MBT7</accession>
<name>A0A7T7MBT7_9ACTO</name>
<dbReference type="Gene3D" id="1.10.530.10">
    <property type="match status" value="1"/>
</dbReference>
<organism evidence="4 5">
    <name type="scientific">Actinomyces weissii</name>
    <dbReference type="NCBI Taxonomy" id="675090"/>
    <lineage>
        <taxon>Bacteria</taxon>
        <taxon>Bacillati</taxon>
        <taxon>Actinomycetota</taxon>
        <taxon>Actinomycetes</taxon>
        <taxon>Actinomycetales</taxon>
        <taxon>Actinomycetaceae</taxon>
        <taxon>Actinomyces</taxon>
    </lineage>
</organism>
<dbReference type="Pfam" id="PF07501">
    <property type="entry name" value="G5"/>
    <property type="match status" value="1"/>
</dbReference>
<dbReference type="SUPFAM" id="SSF53955">
    <property type="entry name" value="Lysozyme-like"/>
    <property type="match status" value="1"/>
</dbReference>
<feature type="compositionally biased region" description="Polar residues" evidence="2">
    <location>
        <begin position="137"/>
        <end position="147"/>
    </location>
</feature>
<sequence length="276" mass="28628">MVVDGQGREVSTSAGSWGQALLEAGVGVDTAAGDRVSVALDGVPSAGETVVVDRVVVSSESKEDKEAYATVEEETDELDKGERKVKTPGVDGVTRTTYTVRTVGGQEVSREVAAQVVATAKVDEVVLVGTKEKKQETSSSGSQTGNRSEGSGSGSSGSSGSEAPAPAPAPAPSGTSAADAQATARSMMASYGWGESEFSCLVALWNRESGWNYRAENPYSGAYGIPQSLPGSKMASAGSDWRTNPATQIKWGLGYIQGRYGSPCGAWNHSERVGWY</sequence>
<feature type="region of interest" description="Disordered" evidence="2">
    <location>
        <begin position="132"/>
        <end position="180"/>
    </location>
</feature>
<evidence type="ECO:0000259" key="3">
    <source>
        <dbReference type="PROSITE" id="PS51109"/>
    </source>
</evidence>
<feature type="domain" description="G5" evidence="3">
    <location>
        <begin position="52"/>
        <end position="132"/>
    </location>
</feature>
<dbReference type="AlphaFoldDB" id="A0A7T7MBT7"/>
<evidence type="ECO:0000256" key="1">
    <source>
        <dbReference type="ARBA" id="ARBA00022729"/>
    </source>
</evidence>
<keyword evidence="5" id="KW-1185">Reference proteome</keyword>
<proteinExistence type="predicted"/>
<protein>
    <submittedName>
        <fullName evidence="4">G5 domain-containing protein</fullName>
    </submittedName>
</protein>
<feature type="region of interest" description="Disordered" evidence="2">
    <location>
        <begin position="61"/>
        <end position="88"/>
    </location>
</feature>
<keyword evidence="1" id="KW-0732">Signal</keyword>
<evidence type="ECO:0000256" key="2">
    <source>
        <dbReference type="SAM" id="MobiDB-lite"/>
    </source>
</evidence>
<gene>
    <name evidence="4" type="ORF">JG540_08970</name>
</gene>
<reference evidence="4 5" key="1">
    <citation type="submission" date="2020-12" db="EMBL/GenBank/DDBJ databases">
        <authorList>
            <person name="Zhou J."/>
        </authorList>
    </citation>
    <scope>NUCLEOTIDE SEQUENCE [LARGE SCALE GENOMIC DNA]</scope>
    <source>
        <strain evidence="4 5">CCUG 61299</strain>
    </source>
</reference>
<dbReference type="KEGG" id="awe:JG540_08970"/>